<evidence type="ECO:0000256" key="6">
    <source>
        <dbReference type="SAM" id="Phobius"/>
    </source>
</evidence>
<dbReference type="InterPro" id="IPR007156">
    <property type="entry name" value="MamQ_LemA"/>
</dbReference>
<evidence type="ECO:0000256" key="1">
    <source>
        <dbReference type="ARBA" id="ARBA00004167"/>
    </source>
</evidence>
<dbReference type="Pfam" id="PF04011">
    <property type="entry name" value="LemA"/>
    <property type="match status" value="1"/>
</dbReference>
<keyword evidence="4 6" id="KW-1133">Transmembrane helix</keyword>
<sequence>MGNELDEVTGPVNRAGRDINVIEKQIPVTIGVGSLIFEIALWVAVPAVALGGVALGLVPLQDGLIVAALGVLPGLIFLFMKINALAYLRKLQQKIQADASQIDNYLEQRVIILNNVVGLLNKAVDLDKDVMKSVTALRSGASTGTDAQRNAASAEMESVLSRINVAFEAYPDLKAHAAVADAMQQNSYLQKEITAARTLYNDTVAIWNQDIFAWPAKQIVAARNRYTTRIPFTATAETKAAARETFF</sequence>
<gene>
    <name evidence="7" type="ORF">HNP32_002206</name>
</gene>
<dbReference type="PANTHER" id="PTHR34478">
    <property type="entry name" value="PROTEIN LEMA"/>
    <property type="match status" value="1"/>
</dbReference>
<dbReference type="AlphaFoldDB" id="A0A7W7IQN3"/>
<dbReference type="Proteomes" id="UP000539957">
    <property type="component" value="Unassembled WGS sequence"/>
</dbReference>
<evidence type="ECO:0000313" key="7">
    <source>
        <dbReference type="EMBL" id="MBB4798462.1"/>
    </source>
</evidence>
<keyword evidence="5 6" id="KW-0472">Membrane</keyword>
<dbReference type="InterPro" id="IPR023353">
    <property type="entry name" value="LemA-like_dom_sf"/>
</dbReference>
<feature type="transmembrane region" description="Helical" evidence="6">
    <location>
        <begin position="64"/>
        <end position="88"/>
    </location>
</feature>
<evidence type="ECO:0000256" key="2">
    <source>
        <dbReference type="ARBA" id="ARBA00008854"/>
    </source>
</evidence>
<evidence type="ECO:0000256" key="3">
    <source>
        <dbReference type="ARBA" id="ARBA00022692"/>
    </source>
</evidence>
<evidence type="ECO:0000256" key="5">
    <source>
        <dbReference type="ARBA" id="ARBA00023136"/>
    </source>
</evidence>
<reference evidence="7 8" key="1">
    <citation type="submission" date="2020-08" db="EMBL/GenBank/DDBJ databases">
        <title>Functional genomics of gut bacteria from endangered species of beetles.</title>
        <authorList>
            <person name="Carlos-Shanley C."/>
        </authorList>
    </citation>
    <scope>NUCLEOTIDE SEQUENCE [LARGE SCALE GENOMIC DNA]</scope>
    <source>
        <strain evidence="7 8">S00123</strain>
    </source>
</reference>
<dbReference type="EMBL" id="JACHKY010000003">
    <property type="protein sequence ID" value="MBB4798462.1"/>
    <property type="molecule type" value="Genomic_DNA"/>
</dbReference>
<comment type="caution">
    <text evidence="7">The sequence shown here is derived from an EMBL/GenBank/DDBJ whole genome shotgun (WGS) entry which is preliminary data.</text>
</comment>
<dbReference type="Gene3D" id="1.20.1440.20">
    <property type="entry name" value="LemA-like domain"/>
    <property type="match status" value="1"/>
</dbReference>
<keyword evidence="8" id="KW-1185">Reference proteome</keyword>
<proteinExistence type="inferred from homology"/>
<comment type="similarity">
    <text evidence="2">Belongs to the LemA family.</text>
</comment>
<name>A0A7W7IQN3_9CAUL</name>
<comment type="subcellular location">
    <subcellularLocation>
        <location evidence="1">Membrane</location>
        <topology evidence="1">Single-pass membrane protein</topology>
    </subcellularLocation>
</comment>
<dbReference type="RefSeq" id="WP_184269928.1">
    <property type="nucleotide sequence ID" value="NZ_JACHKY010000003.1"/>
</dbReference>
<protein>
    <submittedName>
        <fullName evidence="7">LemA protein</fullName>
    </submittedName>
</protein>
<dbReference type="PANTHER" id="PTHR34478:SF2">
    <property type="entry name" value="MEMBRANE PROTEIN"/>
    <property type="match status" value="1"/>
</dbReference>
<accession>A0A7W7IQN3</accession>
<dbReference type="SUPFAM" id="SSF140478">
    <property type="entry name" value="LemA-like"/>
    <property type="match status" value="1"/>
</dbReference>
<organism evidence="7 8">
    <name type="scientific">Brevundimonas bullata</name>
    <dbReference type="NCBI Taxonomy" id="13160"/>
    <lineage>
        <taxon>Bacteria</taxon>
        <taxon>Pseudomonadati</taxon>
        <taxon>Pseudomonadota</taxon>
        <taxon>Alphaproteobacteria</taxon>
        <taxon>Caulobacterales</taxon>
        <taxon>Caulobacteraceae</taxon>
        <taxon>Brevundimonas</taxon>
    </lineage>
</organism>
<keyword evidence="3 6" id="KW-0812">Transmembrane</keyword>
<feature type="transmembrane region" description="Helical" evidence="6">
    <location>
        <begin position="35"/>
        <end position="58"/>
    </location>
</feature>
<evidence type="ECO:0000313" key="8">
    <source>
        <dbReference type="Proteomes" id="UP000539957"/>
    </source>
</evidence>
<dbReference type="GO" id="GO:0016020">
    <property type="term" value="C:membrane"/>
    <property type="evidence" value="ECO:0007669"/>
    <property type="project" value="UniProtKB-SubCell"/>
</dbReference>
<evidence type="ECO:0000256" key="4">
    <source>
        <dbReference type="ARBA" id="ARBA00022989"/>
    </source>
</evidence>